<protein>
    <submittedName>
        <fullName evidence="1">Nucleotidyltransferase family protein</fullName>
    </submittedName>
</protein>
<proteinExistence type="predicted"/>
<evidence type="ECO:0000313" key="1">
    <source>
        <dbReference type="EMBL" id="MBA1373914.1"/>
    </source>
</evidence>
<comment type="caution">
    <text evidence="1">The sequence shown here is derived from an EMBL/GenBank/DDBJ whole genome shotgun (WGS) entry which is preliminary data.</text>
</comment>
<sequence length="367" mass="40493">MLFERIDSDNEELDSATLALASVLASALRHFPPANPGPVPNSDRLWEAAQGARCTGLMRLAGAASIQPGSAMGEKLALDQIATLRSNLAQLAETMECQMLLEQHGISSRAFKGVVRQQQLFHRADIRRSSDIDLLVTSADYPRARAVLTAAGYRPGVSADSRWWHQCLGESPYLPAAPRRFIVDLHHQVQQPGGPSPRQMAALFQMSAQISFGGGSITTLTPHASLLVTMISYSKAVRDLAPWAIYAHEIEVAREGFSPADYQAFLGLSASQGLRRLAEEAFRNAELFWDSLASLASGRSLSPSQIALVRSGLGKSRRQLFRRTALRWAWADGERLHRTRHAFQMALSEYRSNYIRRQEERAALSDA</sequence>
<accession>A0A7V8U8D1</accession>
<keyword evidence="1" id="KW-0808">Transferase</keyword>
<dbReference type="Pfam" id="PF14907">
    <property type="entry name" value="NTP_transf_5"/>
    <property type="match status" value="1"/>
</dbReference>
<keyword evidence="2" id="KW-1185">Reference proteome</keyword>
<dbReference type="RefSeq" id="WP_181266924.1">
    <property type="nucleotide sequence ID" value="NZ_BAAAGB010000001.1"/>
</dbReference>
<dbReference type="Proteomes" id="UP000589292">
    <property type="component" value="Unassembled WGS sequence"/>
</dbReference>
<dbReference type="InterPro" id="IPR039498">
    <property type="entry name" value="NTP_transf_5"/>
</dbReference>
<organism evidence="1 2">
    <name type="scientific">Sphingomonas ursincola</name>
    <dbReference type="NCBI Taxonomy" id="56361"/>
    <lineage>
        <taxon>Bacteria</taxon>
        <taxon>Pseudomonadati</taxon>
        <taxon>Pseudomonadota</taxon>
        <taxon>Alphaproteobacteria</taxon>
        <taxon>Sphingomonadales</taxon>
        <taxon>Sphingomonadaceae</taxon>
        <taxon>Sphingomonas</taxon>
    </lineage>
</organism>
<evidence type="ECO:0000313" key="2">
    <source>
        <dbReference type="Proteomes" id="UP000589292"/>
    </source>
</evidence>
<dbReference type="GO" id="GO:0016740">
    <property type="term" value="F:transferase activity"/>
    <property type="evidence" value="ECO:0007669"/>
    <property type="project" value="UniProtKB-KW"/>
</dbReference>
<gene>
    <name evidence="1" type="ORF">FG486_06150</name>
</gene>
<reference evidence="1 2" key="1">
    <citation type="journal article" date="1994" name="Int. J. Syst. Bacteriol.">
        <title>Phylogenetic positions of novel aerobic, bacteriochlorophyll a-containing bacteria and description of Roseococcus thiosulfatophilus gen. nov., sp. nov., Erythromicrobium ramosum gen. nov., sp. nov., and Erythrobacter litoralis sp. nov.</title>
        <authorList>
            <person name="Yurkov V."/>
            <person name="Stackebrandt E."/>
            <person name="Holmes A."/>
            <person name="Fuerst J.A."/>
            <person name="Hugenholtz P."/>
            <person name="Golecki J."/>
            <person name="Gad'on N."/>
            <person name="Gorlenko V.M."/>
            <person name="Kompantseva E.I."/>
            <person name="Drews G."/>
        </authorList>
    </citation>
    <scope>NUCLEOTIDE SEQUENCE [LARGE SCALE GENOMIC DNA]</scope>
    <source>
        <strain evidence="1 2">KR-99</strain>
    </source>
</reference>
<dbReference type="AlphaFoldDB" id="A0A7V8U8D1"/>
<dbReference type="Gene3D" id="3.30.460.40">
    <property type="match status" value="1"/>
</dbReference>
<dbReference type="EMBL" id="VDES01000002">
    <property type="protein sequence ID" value="MBA1373914.1"/>
    <property type="molecule type" value="Genomic_DNA"/>
</dbReference>
<name>A0A7V8U8D1_9SPHN</name>